<proteinExistence type="predicted"/>
<protein>
    <submittedName>
        <fullName evidence="1">Uncharacterized protein</fullName>
    </submittedName>
</protein>
<reference evidence="1 2" key="1">
    <citation type="submission" date="2019-05" db="EMBL/GenBank/DDBJ databases">
        <title>Emergence of the Ug99 lineage of the wheat stem rust pathogen through somatic hybridization.</title>
        <authorList>
            <person name="Li F."/>
            <person name="Upadhyaya N.M."/>
            <person name="Sperschneider J."/>
            <person name="Matny O."/>
            <person name="Nguyen-Phuc H."/>
            <person name="Mago R."/>
            <person name="Raley C."/>
            <person name="Miller M.E."/>
            <person name="Silverstein K.A.T."/>
            <person name="Henningsen E."/>
            <person name="Hirsch C.D."/>
            <person name="Visser B."/>
            <person name="Pretorius Z.A."/>
            <person name="Steffenson B.J."/>
            <person name="Schwessinger B."/>
            <person name="Dodds P.N."/>
            <person name="Figueroa M."/>
        </authorList>
    </citation>
    <scope>NUCLEOTIDE SEQUENCE [LARGE SCALE GENOMIC DNA]</scope>
    <source>
        <strain evidence="1 2">Ug99</strain>
    </source>
</reference>
<accession>A0A5B0RYU3</accession>
<dbReference type="EMBL" id="VDEP01000108">
    <property type="protein sequence ID" value="KAA1130578.1"/>
    <property type="molecule type" value="Genomic_DNA"/>
</dbReference>
<name>A0A5B0RYU3_PUCGR</name>
<dbReference type="Proteomes" id="UP000325313">
    <property type="component" value="Unassembled WGS sequence"/>
</dbReference>
<organism evidence="1 2">
    <name type="scientific">Puccinia graminis f. sp. tritici</name>
    <dbReference type="NCBI Taxonomy" id="56615"/>
    <lineage>
        <taxon>Eukaryota</taxon>
        <taxon>Fungi</taxon>
        <taxon>Dikarya</taxon>
        <taxon>Basidiomycota</taxon>
        <taxon>Pucciniomycotina</taxon>
        <taxon>Pucciniomycetes</taxon>
        <taxon>Pucciniales</taxon>
        <taxon>Pucciniaceae</taxon>
        <taxon>Puccinia</taxon>
    </lineage>
</organism>
<comment type="caution">
    <text evidence="1">The sequence shown here is derived from an EMBL/GenBank/DDBJ whole genome shotgun (WGS) entry which is preliminary data.</text>
</comment>
<gene>
    <name evidence="1" type="ORF">PGTUg99_024693</name>
</gene>
<evidence type="ECO:0000313" key="2">
    <source>
        <dbReference type="Proteomes" id="UP000325313"/>
    </source>
</evidence>
<sequence length="64" mass="6717">MMTASLKAVSSASGKAQAVHYYTQPARDIGTSEIVPYPSAAGSVFQPFPRTRAGSVYGLPSRVV</sequence>
<evidence type="ECO:0000313" key="1">
    <source>
        <dbReference type="EMBL" id="KAA1130578.1"/>
    </source>
</evidence>
<dbReference type="AlphaFoldDB" id="A0A5B0RYU3"/>